<evidence type="ECO:0000313" key="2">
    <source>
        <dbReference type="EMBL" id="KAJ5219272.1"/>
    </source>
</evidence>
<feature type="transmembrane region" description="Helical" evidence="1">
    <location>
        <begin position="37"/>
        <end position="61"/>
    </location>
</feature>
<proteinExistence type="predicted"/>
<protein>
    <submittedName>
        <fullName evidence="2">Uncharacterized protein</fullName>
    </submittedName>
</protein>
<dbReference type="EMBL" id="JAPQKR010000004">
    <property type="protein sequence ID" value="KAJ5219272.1"/>
    <property type="molecule type" value="Genomic_DNA"/>
</dbReference>
<keyword evidence="1" id="KW-0472">Membrane</keyword>
<dbReference type="OrthoDB" id="8821282at2759"/>
<name>A0A9W9TDX0_9EURO</name>
<keyword evidence="3" id="KW-1185">Reference proteome</keyword>
<dbReference type="Proteomes" id="UP001150904">
    <property type="component" value="Unassembled WGS sequence"/>
</dbReference>
<gene>
    <name evidence="2" type="ORF">N7498_001371</name>
</gene>
<dbReference type="GeneID" id="83175734"/>
<reference evidence="2" key="2">
    <citation type="journal article" date="2023" name="IMA Fungus">
        <title>Comparative genomic study of the Penicillium genus elucidates a diverse pangenome and 15 lateral gene transfer events.</title>
        <authorList>
            <person name="Petersen C."/>
            <person name="Sorensen T."/>
            <person name="Nielsen M.R."/>
            <person name="Sondergaard T.E."/>
            <person name="Sorensen J.L."/>
            <person name="Fitzpatrick D.A."/>
            <person name="Frisvad J.C."/>
            <person name="Nielsen K.L."/>
        </authorList>
    </citation>
    <scope>NUCLEOTIDE SEQUENCE</scope>
    <source>
        <strain evidence="2">IBT 15544</strain>
    </source>
</reference>
<keyword evidence="1" id="KW-0812">Transmembrane</keyword>
<sequence length="208" mass="20685">MDNTVWESTVRRDNHMQPISNPIHRLSALVHLTVTPVALGVLALPGVAATGLGVVVAVALVDTTGLLASSGETTALTVLLENCINPVDAGITADSLVLGVNEDDLEVLVGGVLVDPVGVQDTQVGAAAANTLLSSGAQSTLVLELVDTLVSGLAVGGTLGHRALAATAADTDAVDNVALLGLVAETASLVGAGGARSTVDGVQLAELY</sequence>
<organism evidence="2 3">
    <name type="scientific">Penicillium cinerascens</name>
    <dbReference type="NCBI Taxonomy" id="70096"/>
    <lineage>
        <taxon>Eukaryota</taxon>
        <taxon>Fungi</taxon>
        <taxon>Dikarya</taxon>
        <taxon>Ascomycota</taxon>
        <taxon>Pezizomycotina</taxon>
        <taxon>Eurotiomycetes</taxon>
        <taxon>Eurotiomycetidae</taxon>
        <taxon>Eurotiales</taxon>
        <taxon>Aspergillaceae</taxon>
        <taxon>Penicillium</taxon>
    </lineage>
</organism>
<dbReference type="AlphaFoldDB" id="A0A9W9TDX0"/>
<evidence type="ECO:0000256" key="1">
    <source>
        <dbReference type="SAM" id="Phobius"/>
    </source>
</evidence>
<dbReference type="RefSeq" id="XP_058313845.1">
    <property type="nucleotide sequence ID" value="XM_058448434.1"/>
</dbReference>
<accession>A0A9W9TDX0</accession>
<evidence type="ECO:0000313" key="3">
    <source>
        <dbReference type="Proteomes" id="UP001150904"/>
    </source>
</evidence>
<reference evidence="2" key="1">
    <citation type="submission" date="2022-12" db="EMBL/GenBank/DDBJ databases">
        <authorList>
            <person name="Petersen C."/>
        </authorList>
    </citation>
    <scope>NUCLEOTIDE SEQUENCE</scope>
    <source>
        <strain evidence="2">IBT 15544</strain>
    </source>
</reference>
<keyword evidence="1" id="KW-1133">Transmembrane helix</keyword>
<comment type="caution">
    <text evidence="2">The sequence shown here is derived from an EMBL/GenBank/DDBJ whole genome shotgun (WGS) entry which is preliminary data.</text>
</comment>